<reference evidence="2" key="1">
    <citation type="submission" date="2020-11" db="EMBL/GenBank/DDBJ databases">
        <authorList>
            <person name="Tran Van P."/>
        </authorList>
    </citation>
    <scope>NUCLEOTIDE SEQUENCE</scope>
</reference>
<gene>
    <name evidence="2" type="ORF">OSB1V03_LOCUS22995</name>
</gene>
<keyword evidence="1" id="KW-0732">Signal</keyword>
<evidence type="ECO:0000313" key="2">
    <source>
        <dbReference type="EMBL" id="CAD7650718.1"/>
    </source>
</evidence>
<dbReference type="InterPro" id="IPR052750">
    <property type="entry name" value="GH18_Chitinase"/>
</dbReference>
<evidence type="ECO:0000313" key="3">
    <source>
        <dbReference type="Proteomes" id="UP000759131"/>
    </source>
</evidence>
<proteinExistence type="predicted"/>
<dbReference type="Gene3D" id="3.20.20.80">
    <property type="entry name" value="Glycosidases"/>
    <property type="match status" value="1"/>
</dbReference>
<sequence length="124" mass="12885">MKFGLILALISIGVLIEAKREPKFAPYIDVTAAKDFKLVDLKNKYGVKAVSLAFALGGTAGCVPMWGGQTPIDNPNIINEIKAFRAAGGDVIVSTGGALNPYLETSCGSPAALAAAYQRALSVT</sequence>
<protein>
    <recommendedName>
        <fullName evidence="4">Chitinase</fullName>
    </recommendedName>
</protein>
<dbReference type="AlphaFoldDB" id="A0A7R9QNE0"/>
<name>A0A7R9QNE0_9ACAR</name>
<organism evidence="2">
    <name type="scientific">Medioppia subpectinata</name>
    <dbReference type="NCBI Taxonomy" id="1979941"/>
    <lineage>
        <taxon>Eukaryota</taxon>
        <taxon>Metazoa</taxon>
        <taxon>Ecdysozoa</taxon>
        <taxon>Arthropoda</taxon>
        <taxon>Chelicerata</taxon>
        <taxon>Arachnida</taxon>
        <taxon>Acari</taxon>
        <taxon>Acariformes</taxon>
        <taxon>Sarcoptiformes</taxon>
        <taxon>Oribatida</taxon>
        <taxon>Brachypylina</taxon>
        <taxon>Oppioidea</taxon>
        <taxon>Oppiidae</taxon>
        <taxon>Medioppia</taxon>
    </lineage>
</organism>
<dbReference type="Proteomes" id="UP000759131">
    <property type="component" value="Unassembled WGS sequence"/>
</dbReference>
<dbReference type="EMBL" id="OC908021">
    <property type="protein sequence ID" value="CAD7650718.1"/>
    <property type="molecule type" value="Genomic_DNA"/>
</dbReference>
<feature type="non-terminal residue" evidence="2">
    <location>
        <position position="124"/>
    </location>
</feature>
<dbReference type="OrthoDB" id="6501919at2759"/>
<evidence type="ECO:0000256" key="1">
    <source>
        <dbReference type="SAM" id="SignalP"/>
    </source>
</evidence>
<accession>A0A7R9QNE0</accession>
<dbReference type="EMBL" id="CAJPIZ010053446">
    <property type="protein sequence ID" value="CAG2123050.1"/>
    <property type="molecule type" value="Genomic_DNA"/>
</dbReference>
<feature type="signal peptide" evidence="1">
    <location>
        <begin position="1"/>
        <end position="18"/>
    </location>
</feature>
<dbReference type="PANTHER" id="PTHR42976">
    <property type="entry name" value="BIFUNCTIONAL CHITINASE/LYSOZYME-RELATED"/>
    <property type="match status" value="1"/>
</dbReference>
<feature type="chain" id="PRO_5036211879" description="Chitinase" evidence="1">
    <location>
        <begin position="19"/>
        <end position="124"/>
    </location>
</feature>
<evidence type="ECO:0008006" key="4">
    <source>
        <dbReference type="Google" id="ProtNLM"/>
    </source>
</evidence>
<keyword evidence="3" id="KW-1185">Reference proteome</keyword>
<dbReference type="PANTHER" id="PTHR42976:SF1">
    <property type="entry name" value="GH18 DOMAIN-CONTAINING PROTEIN-RELATED"/>
    <property type="match status" value="1"/>
</dbReference>